<dbReference type="Proteomes" id="UP000001307">
    <property type="component" value="Unassembled WGS sequence"/>
</dbReference>
<evidence type="ECO:0000313" key="2">
    <source>
        <dbReference type="Proteomes" id="UP000001307"/>
    </source>
</evidence>
<name>E4X0G7_OIKDI</name>
<proteinExistence type="predicted"/>
<dbReference type="EMBL" id="FN653020">
    <property type="protein sequence ID" value="CBY23266.1"/>
    <property type="molecule type" value="Genomic_DNA"/>
</dbReference>
<protein>
    <submittedName>
        <fullName evidence="1">Uncharacterized protein</fullName>
    </submittedName>
</protein>
<accession>E4X0G7</accession>
<dbReference type="InParanoid" id="E4X0G7"/>
<gene>
    <name evidence="1" type="ORF">GSOID_T00015201001</name>
</gene>
<dbReference type="AlphaFoldDB" id="E4X0G7"/>
<keyword evidence="2" id="KW-1185">Reference proteome</keyword>
<sequence length="67" mass="7807">MFHLWCHFVRQSVSETEKRFLKKRKKKQASIIGESSGCKVTICDRNSRVQRRQGSGPELKTVQKLTD</sequence>
<evidence type="ECO:0000313" key="1">
    <source>
        <dbReference type="EMBL" id="CBY23266.1"/>
    </source>
</evidence>
<organism evidence="1">
    <name type="scientific">Oikopleura dioica</name>
    <name type="common">Tunicate</name>
    <dbReference type="NCBI Taxonomy" id="34765"/>
    <lineage>
        <taxon>Eukaryota</taxon>
        <taxon>Metazoa</taxon>
        <taxon>Chordata</taxon>
        <taxon>Tunicata</taxon>
        <taxon>Appendicularia</taxon>
        <taxon>Copelata</taxon>
        <taxon>Oikopleuridae</taxon>
        <taxon>Oikopleura</taxon>
    </lineage>
</organism>
<reference evidence="1" key="1">
    <citation type="journal article" date="2010" name="Science">
        <title>Plasticity of animal genome architecture unmasked by rapid evolution of a pelagic tunicate.</title>
        <authorList>
            <person name="Denoeud F."/>
            <person name="Henriet S."/>
            <person name="Mungpakdee S."/>
            <person name="Aury J.M."/>
            <person name="Da Silva C."/>
            <person name="Brinkmann H."/>
            <person name="Mikhaleva J."/>
            <person name="Olsen L.C."/>
            <person name="Jubin C."/>
            <person name="Canestro C."/>
            <person name="Bouquet J.M."/>
            <person name="Danks G."/>
            <person name="Poulain J."/>
            <person name="Campsteijn C."/>
            <person name="Adamski M."/>
            <person name="Cross I."/>
            <person name="Yadetie F."/>
            <person name="Muffato M."/>
            <person name="Louis A."/>
            <person name="Butcher S."/>
            <person name="Tsagkogeorga G."/>
            <person name="Konrad A."/>
            <person name="Singh S."/>
            <person name="Jensen M.F."/>
            <person name="Cong E.H."/>
            <person name="Eikeseth-Otteraa H."/>
            <person name="Noel B."/>
            <person name="Anthouard V."/>
            <person name="Porcel B.M."/>
            <person name="Kachouri-Lafond R."/>
            <person name="Nishino A."/>
            <person name="Ugolini M."/>
            <person name="Chourrout P."/>
            <person name="Nishida H."/>
            <person name="Aasland R."/>
            <person name="Huzurbazar S."/>
            <person name="Westhof E."/>
            <person name="Delsuc F."/>
            <person name="Lehrach H."/>
            <person name="Reinhardt R."/>
            <person name="Weissenbach J."/>
            <person name="Roy S.W."/>
            <person name="Artiguenave F."/>
            <person name="Postlethwait J.H."/>
            <person name="Manak J.R."/>
            <person name="Thompson E.M."/>
            <person name="Jaillon O."/>
            <person name="Du Pasquier L."/>
            <person name="Boudinot P."/>
            <person name="Liberles D.A."/>
            <person name="Volff J.N."/>
            <person name="Philippe H."/>
            <person name="Lenhard B."/>
            <person name="Roest Crollius H."/>
            <person name="Wincker P."/>
            <person name="Chourrout D."/>
        </authorList>
    </citation>
    <scope>NUCLEOTIDE SEQUENCE [LARGE SCALE GENOMIC DNA]</scope>
</reference>